<name>A0A2U1LQJ2_ARTAN</name>
<evidence type="ECO:0000259" key="22">
    <source>
        <dbReference type="Pfam" id="PF02887"/>
    </source>
</evidence>
<feature type="domain" description="Pyruvate kinase barrel" evidence="21">
    <location>
        <begin position="408"/>
        <end position="476"/>
    </location>
</feature>
<dbReference type="OrthoDB" id="108365at2759"/>
<feature type="domain" description="Pyruvate kinase C-terminal" evidence="22">
    <location>
        <begin position="513"/>
        <end position="604"/>
    </location>
</feature>
<evidence type="ECO:0000313" key="25">
    <source>
        <dbReference type="EMBL" id="PWA51268.1"/>
    </source>
</evidence>
<evidence type="ECO:0000259" key="23">
    <source>
        <dbReference type="Pfam" id="PF03372"/>
    </source>
</evidence>
<dbReference type="PRINTS" id="PR01050">
    <property type="entry name" value="PYRUVTKNASE"/>
</dbReference>
<dbReference type="InterPro" id="IPR015795">
    <property type="entry name" value="Pyrv_Knase_C"/>
</dbReference>
<dbReference type="InterPro" id="IPR015793">
    <property type="entry name" value="Pyrv_Knase_brl"/>
</dbReference>
<proteinExistence type="inferred from homology"/>
<dbReference type="Pfam" id="PF02887">
    <property type="entry name" value="PK_C"/>
    <property type="match status" value="1"/>
</dbReference>
<dbReference type="STRING" id="35608.A0A2U1LQJ2"/>
<keyword evidence="26" id="KW-1185">Reference proteome</keyword>
<dbReference type="InterPro" id="IPR036691">
    <property type="entry name" value="Endo/exonu/phosph_ase_sf"/>
</dbReference>
<keyword evidence="9" id="KW-0479">Metal-binding</keyword>
<dbReference type="Gene3D" id="3.60.10.10">
    <property type="entry name" value="Endonuclease/exonuclease/phosphatase"/>
    <property type="match status" value="1"/>
</dbReference>
<dbReference type="Pfam" id="PF03372">
    <property type="entry name" value="Exo_endo_phos"/>
    <property type="match status" value="1"/>
</dbReference>
<keyword evidence="6" id="KW-0150">Chloroplast</keyword>
<dbReference type="SUPFAM" id="SSF50800">
    <property type="entry name" value="PK beta-barrel domain-like"/>
    <property type="match status" value="1"/>
</dbReference>
<evidence type="ECO:0000259" key="24">
    <source>
        <dbReference type="Pfam" id="PF14392"/>
    </source>
</evidence>
<evidence type="ECO:0000256" key="7">
    <source>
        <dbReference type="ARBA" id="ARBA00022640"/>
    </source>
</evidence>
<evidence type="ECO:0000256" key="17">
    <source>
        <dbReference type="ARBA" id="ARBA00023317"/>
    </source>
</evidence>
<dbReference type="GO" id="GO:0005524">
    <property type="term" value="F:ATP binding"/>
    <property type="evidence" value="ECO:0007669"/>
    <property type="project" value="UniProtKB-KW"/>
</dbReference>
<keyword evidence="10" id="KW-0547">Nucleotide-binding</keyword>
<organism evidence="25 26">
    <name type="scientific">Artemisia annua</name>
    <name type="common">Sweet wormwood</name>
    <dbReference type="NCBI Taxonomy" id="35608"/>
    <lineage>
        <taxon>Eukaryota</taxon>
        <taxon>Viridiplantae</taxon>
        <taxon>Streptophyta</taxon>
        <taxon>Embryophyta</taxon>
        <taxon>Tracheophyta</taxon>
        <taxon>Spermatophyta</taxon>
        <taxon>Magnoliopsida</taxon>
        <taxon>eudicotyledons</taxon>
        <taxon>Gunneridae</taxon>
        <taxon>Pentapetalae</taxon>
        <taxon>asterids</taxon>
        <taxon>campanulids</taxon>
        <taxon>Asterales</taxon>
        <taxon>Asteraceae</taxon>
        <taxon>Asteroideae</taxon>
        <taxon>Anthemideae</taxon>
        <taxon>Artemisiinae</taxon>
        <taxon>Artemisia</taxon>
    </lineage>
</organism>
<dbReference type="Gene3D" id="2.40.33.10">
    <property type="entry name" value="PK beta-barrel domain-like"/>
    <property type="match status" value="1"/>
</dbReference>
<comment type="catalytic activity">
    <reaction evidence="18 19">
        <text>pyruvate + ATP = phosphoenolpyruvate + ADP + H(+)</text>
        <dbReference type="Rhea" id="RHEA:18157"/>
        <dbReference type="ChEBI" id="CHEBI:15361"/>
        <dbReference type="ChEBI" id="CHEBI:15378"/>
        <dbReference type="ChEBI" id="CHEBI:30616"/>
        <dbReference type="ChEBI" id="CHEBI:58702"/>
        <dbReference type="ChEBI" id="CHEBI:456216"/>
        <dbReference type="EC" id="2.7.1.40"/>
    </reaction>
</comment>
<evidence type="ECO:0000256" key="20">
    <source>
        <dbReference type="SAM" id="MobiDB-lite"/>
    </source>
</evidence>
<keyword evidence="12" id="KW-0067">ATP-binding</keyword>
<comment type="pathway">
    <text evidence="3 19">Carbohydrate degradation; glycolysis; pyruvate from D-glyceraldehyde 3-phosphate: step 5/5.</text>
</comment>
<dbReference type="FunFam" id="2.40.33.10:FF:000003">
    <property type="entry name" value="Pyruvate kinase"/>
    <property type="match status" value="1"/>
</dbReference>
<dbReference type="SUPFAM" id="SSF51621">
    <property type="entry name" value="Phosphoenolpyruvate/pyruvate domain"/>
    <property type="match status" value="2"/>
</dbReference>
<feature type="region of interest" description="Disordered" evidence="20">
    <location>
        <begin position="891"/>
        <end position="910"/>
    </location>
</feature>
<evidence type="ECO:0000256" key="2">
    <source>
        <dbReference type="ARBA" id="ARBA00004229"/>
    </source>
</evidence>
<evidence type="ECO:0000256" key="14">
    <source>
        <dbReference type="ARBA" id="ARBA00022946"/>
    </source>
</evidence>
<dbReference type="Gene3D" id="3.40.1380.20">
    <property type="entry name" value="Pyruvate kinase, C-terminal domain"/>
    <property type="match status" value="1"/>
</dbReference>
<feature type="domain" description="Endonuclease/exonuclease/phosphatase" evidence="23">
    <location>
        <begin position="992"/>
        <end position="1213"/>
    </location>
</feature>
<comment type="similarity">
    <text evidence="4 19">Belongs to the pyruvate kinase family.</text>
</comment>
<dbReference type="InterPro" id="IPR040442">
    <property type="entry name" value="Pyrv_kinase-like_dom_sf"/>
</dbReference>
<evidence type="ECO:0000256" key="4">
    <source>
        <dbReference type="ARBA" id="ARBA00008663"/>
    </source>
</evidence>
<dbReference type="GO" id="GO:0016301">
    <property type="term" value="F:kinase activity"/>
    <property type="evidence" value="ECO:0007669"/>
    <property type="project" value="UniProtKB-KW"/>
</dbReference>
<sequence>MSTINLQTTAISPAFKSDSDRRCLFSSTQFGCEFGQRSRVRGLTVKATKIAEQSQNQEPLFSSNGPIIPSNDGGYRPPQISPDAQRKTKIVCTIGPSTSSREMIWKLAETGMNVARLNMSHGDHASHQKTIDIVKEYNAQFDEKVISIMLDTKGPEVRSGDVPKPIFLEEGQEFNFTIKRGVSTNDTVSVNYDDFINDVAPGDILLVDGGMMSLAVKSKTKDIVKCEVVDGGELKSRRHLNVRGKSATLPSITGLHTLYSVISCHKSICFTYKDWEDIKFGVDNEVDFYAVSFVKNAEVVHELKDYLKSCNADIHVIVKIESADSIVNLPSILAASDGAMVARGDLGAELPIEEVPLLQNYIINIVKIAYIVICQSANNPKIGPTSKGAHSVNAETIRTWFNYYICLLFNQEEIIRRCQNLQKPVIVATNMLESMIDHPTPTRAEVSDIAIAVKQGADAIMLSGETAHGKFPLKAVKVMHTVALRTESSSIDAVPPVRKSAYKSHMGEIFGYHAATIANTLATPIIVFTRTGSMAIILSHYRPCSTIFAFTNEKRVKQRLMLYHGVMPIYMEFSDDAEETFSRALKILLDKNLVKEGQYVTLVQSGAQPIWRQESTHHIQFFWFRVYMYTCLVTLLWPCGGMANERNLYTLGKKNHFLFVFKNRVDVQKIVTDSPWSVMGYYLALALWTLESREKLIRINFYRVDLSAPLCPGFELPRDGLETLFITFKYERLANFCYACGRLSHDDDACSFPKNPIYSKHLVEGMRANSLKRISPPSNLSLVSLLGLELKSNAGDTRSQVCPTIRTSTESPSTTSPSPCVVSVNVSTTPRHTLDPRAEPNLSNALSMQLHENPSYVPGHSQIPSFVYEPRISHVLNSGKHTTKPIYFVTSPSSSPSTSPIKSSNANDSPAITSIETNLESPLSKLSVKRRGSPSIDSSVMTKKAKTTFVCNPPMSLTAASTGENQKKIGRNAHRSGCGGCPKTATRSMLVLSWNCQGVGRPLTVSNLRELCRVHRPDVVFLMETKNKQIKLDSIRRSTCFNGQFYIDPVGWSGGLALWWRDSLAIHVVSGNKNMIFVNGSCLSTSFSFQACFIYWPHSKEDQSMLWRKLIRHSLASDGPFMVIGDFNIIGDIRDKQGGSGNISNRVEEFQEFINASTLFEVPFNGLNYTWDNNQAGDANIRERIDRVLVNDEFLEASPHQTLTHHLLIGSDHALLLYNTCPPLRKQRKPFRFESMWTKDESCEEAIKGAWCSSNMTDGIENLRHKLSSCAKSLVTWSRKHFGNNKKIIEEITSELNHLQSLPYTNENGSRQRLLISKLEETCVLDIITPVVNETMSLHLESPVLQSEIEKAVKNMGAHKAPGQDGFQGIFFSEILAYCWCFGL</sequence>
<comment type="subcellular location">
    <subcellularLocation>
        <location evidence="2">Plastid</location>
        <location evidence="2">Chloroplast</location>
    </subcellularLocation>
</comment>
<dbReference type="InterPro" id="IPR011037">
    <property type="entry name" value="Pyrv_Knase-like_insert_dom_sf"/>
</dbReference>
<keyword evidence="13 19" id="KW-0460">Magnesium</keyword>
<dbReference type="FunFam" id="3.20.20.60:FF:000093">
    <property type="entry name" value="Pyruvate kinase"/>
    <property type="match status" value="1"/>
</dbReference>
<dbReference type="SUPFAM" id="SSF52935">
    <property type="entry name" value="PK C-terminal domain-like"/>
    <property type="match status" value="1"/>
</dbReference>
<evidence type="ECO:0000256" key="19">
    <source>
        <dbReference type="RuleBase" id="RU000504"/>
    </source>
</evidence>
<dbReference type="GO" id="GO:0030955">
    <property type="term" value="F:potassium ion binding"/>
    <property type="evidence" value="ECO:0007669"/>
    <property type="project" value="InterPro"/>
</dbReference>
<keyword evidence="16 19" id="KW-0324">Glycolysis</keyword>
<keyword evidence="14" id="KW-0809">Transit peptide</keyword>
<dbReference type="GO" id="GO:0004743">
    <property type="term" value="F:pyruvate kinase activity"/>
    <property type="evidence" value="ECO:0007669"/>
    <property type="project" value="UniProtKB-EC"/>
</dbReference>
<keyword evidence="15" id="KW-0630">Potassium</keyword>
<keyword evidence="11 19" id="KW-0418">Kinase</keyword>
<dbReference type="EMBL" id="PKPP01008218">
    <property type="protein sequence ID" value="PWA51268.1"/>
    <property type="molecule type" value="Genomic_DNA"/>
</dbReference>
<evidence type="ECO:0000256" key="1">
    <source>
        <dbReference type="ARBA" id="ARBA00001958"/>
    </source>
</evidence>
<dbReference type="InterPro" id="IPR015813">
    <property type="entry name" value="Pyrv/PenolPyrv_kinase-like_dom"/>
</dbReference>
<dbReference type="SUPFAM" id="SSF56219">
    <property type="entry name" value="DNase I-like"/>
    <property type="match status" value="1"/>
</dbReference>
<evidence type="ECO:0000256" key="12">
    <source>
        <dbReference type="ARBA" id="ARBA00022840"/>
    </source>
</evidence>
<dbReference type="InterPro" id="IPR005135">
    <property type="entry name" value="Endo/exonuclease/phosphatase"/>
</dbReference>
<dbReference type="PANTHER" id="PTHR11817">
    <property type="entry name" value="PYRUVATE KINASE"/>
    <property type="match status" value="1"/>
</dbReference>
<dbReference type="Pfam" id="PF00224">
    <property type="entry name" value="PK"/>
    <property type="match status" value="2"/>
</dbReference>
<evidence type="ECO:0000256" key="8">
    <source>
        <dbReference type="ARBA" id="ARBA00022679"/>
    </source>
</evidence>
<evidence type="ECO:0000256" key="9">
    <source>
        <dbReference type="ARBA" id="ARBA00022723"/>
    </source>
</evidence>
<dbReference type="PROSITE" id="PS00110">
    <property type="entry name" value="PYRUVATE_KINASE"/>
    <property type="match status" value="1"/>
</dbReference>
<dbReference type="Proteomes" id="UP000245207">
    <property type="component" value="Unassembled WGS sequence"/>
</dbReference>
<dbReference type="Pfam" id="PF14392">
    <property type="entry name" value="zf-CCHC_4"/>
    <property type="match status" value="1"/>
</dbReference>
<gene>
    <name evidence="25" type="ORF">CTI12_AA464210</name>
</gene>
<dbReference type="GO" id="GO:0009507">
    <property type="term" value="C:chloroplast"/>
    <property type="evidence" value="ECO:0007669"/>
    <property type="project" value="UniProtKB-SubCell"/>
</dbReference>
<evidence type="ECO:0000259" key="21">
    <source>
        <dbReference type="Pfam" id="PF00224"/>
    </source>
</evidence>
<evidence type="ECO:0000256" key="10">
    <source>
        <dbReference type="ARBA" id="ARBA00022741"/>
    </source>
</evidence>
<feature type="domain" description="Pyruvate kinase barrel" evidence="21">
    <location>
        <begin position="86"/>
        <end position="374"/>
    </location>
</feature>
<keyword evidence="7" id="KW-0934">Plastid</keyword>
<dbReference type="InterPro" id="IPR015806">
    <property type="entry name" value="Pyrv_Knase_insert_dom_sf"/>
</dbReference>
<dbReference type="EC" id="2.7.1.40" evidence="5 19"/>
<dbReference type="GO" id="GO:0000287">
    <property type="term" value="F:magnesium ion binding"/>
    <property type="evidence" value="ECO:0007669"/>
    <property type="project" value="InterPro"/>
</dbReference>
<reference evidence="25 26" key="1">
    <citation type="journal article" date="2018" name="Mol. Plant">
        <title>The genome of Artemisia annua provides insight into the evolution of Asteraceae family and artemisinin biosynthesis.</title>
        <authorList>
            <person name="Shen Q."/>
            <person name="Zhang L."/>
            <person name="Liao Z."/>
            <person name="Wang S."/>
            <person name="Yan T."/>
            <person name="Shi P."/>
            <person name="Liu M."/>
            <person name="Fu X."/>
            <person name="Pan Q."/>
            <person name="Wang Y."/>
            <person name="Lv Z."/>
            <person name="Lu X."/>
            <person name="Zhang F."/>
            <person name="Jiang W."/>
            <person name="Ma Y."/>
            <person name="Chen M."/>
            <person name="Hao X."/>
            <person name="Li L."/>
            <person name="Tang Y."/>
            <person name="Lv G."/>
            <person name="Zhou Y."/>
            <person name="Sun X."/>
            <person name="Brodelius P.E."/>
            <person name="Rose J.K.C."/>
            <person name="Tang K."/>
        </authorList>
    </citation>
    <scope>NUCLEOTIDE SEQUENCE [LARGE SCALE GENOMIC DNA]</scope>
    <source>
        <strain evidence="26">cv. Huhao1</strain>
        <tissue evidence="25">Leaf</tissue>
    </source>
</reference>
<evidence type="ECO:0000256" key="16">
    <source>
        <dbReference type="ARBA" id="ARBA00023152"/>
    </source>
</evidence>
<dbReference type="UniPathway" id="UPA00109">
    <property type="reaction ID" value="UER00188"/>
</dbReference>
<evidence type="ECO:0000256" key="6">
    <source>
        <dbReference type="ARBA" id="ARBA00022528"/>
    </source>
</evidence>
<dbReference type="InterPro" id="IPR001697">
    <property type="entry name" value="Pyr_Knase"/>
</dbReference>
<feature type="compositionally biased region" description="Low complexity" evidence="20">
    <location>
        <begin position="891"/>
        <end position="904"/>
    </location>
</feature>
<evidence type="ECO:0000256" key="15">
    <source>
        <dbReference type="ARBA" id="ARBA00022958"/>
    </source>
</evidence>
<evidence type="ECO:0000256" key="13">
    <source>
        <dbReference type="ARBA" id="ARBA00022842"/>
    </source>
</evidence>
<dbReference type="InterPro" id="IPR018209">
    <property type="entry name" value="Pyrv_Knase_AS"/>
</dbReference>
<evidence type="ECO:0000256" key="5">
    <source>
        <dbReference type="ARBA" id="ARBA00012142"/>
    </source>
</evidence>
<protein>
    <recommendedName>
        <fullName evidence="5 19">Pyruvate kinase</fullName>
        <ecNumber evidence="5 19">2.7.1.40</ecNumber>
    </recommendedName>
</protein>
<keyword evidence="8 19" id="KW-0808">Transferase</keyword>
<comment type="cofactor">
    <cofactor evidence="1">
        <name>K(+)</name>
        <dbReference type="ChEBI" id="CHEBI:29103"/>
    </cofactor>
</comment>
<keyword evidence="17 25" id="KW-0670">Pyruvate</keyword>
<evidence type="ECO:0000256" key="11">
    <source>
        <dbReference type="ARBA" id="ARBA00022777"/>
    </source>
</evidence>
<evidence type="ECO:0000256" key="18">
    <source>
        <dbReference type="ARBA" id="ARBA00048152"/>
    </source>
</evidence>
<accession>A0A2U1LQJ2</accession>
<evidence type="ECO:0000256" key="3">
    <source>
        <dbReference type="ARBA" id="ARBA00004997"/>
    </source>
</evidence>
<dbReference type="Gene3D" id="3.20.20.60">
    <property type="entry name" value="Phosphoenolpyruvate-binding domains"/>
    <property type="match status" value="2"/>
</dbReference>
<dbReference type="InterPro" id="IPR025836">
    <property type="entry name" value="Zn_knuckle_CX2CX4HX4C"/>
</dbReference>
<dbReference type="InterPro" id="IPR036918">
    <property type="entry name" value="Pyrv_Knase_C_sf"/>
</dbReference>
<comment type="caution">
    <text evidence="25">The sequence shown here is derived from an EMBL/GenBank/DDBJ whole genome shotgun (WGS) entry which is preliminary data.</text>
</comment>
<feature type="domain" description="Zinc knuckle CX2CX4HX4C" evidence="24">
    <location>
        <begin position="718"/>
        <end position="751"/>
    </location>
</feature>
<evidence type="ECO:0000313" key="26">
    <source>
        <dbReference type="Proteomes" id="UP000245207"/>
    </source>
</evidence>